<evidence type="ECO:0000313" key="12">
    <source>
        <dbReference type="EMBL" id="KAK5987141.1"/>
    </source>
</evidence>
<evidence type="ECO:0000256" key="10">
    <source>
        <dbReference type="ARBA" id="ARBA00032985"/>
    </source>
</evidence>
<keyword evidence="11" id="KW-0999">Mitochondrion inner membrane</keyword>
<reference evidence="12 13" key="1">
    <citation type="submission" date="2024-01" db="EMBL/GenBank/DDBJ databases">
        <title>Complete genome of Cladobotryum mycophilum ATHUM6906.</title>
        <authorList>
            <person name="Christinaki A.C."/>
            <person name="Myridakis A.I."/>
            <person name="Kouvelis V.N."/>
        </authorList>
    </citation>
    <scope>NUCLEOTIDE SEQUENCE [LARGE SCALE GENOMIC DNA]</scope>
    <source>
        <strain evidence="12 13">ATHUM6906</strain>
    </source>
</reference>
<dbReference type="InterPro" id="IPR031463">
    <property type="entry name" value="Mic12"/>
</dbReference>
<comment type="subcellular location">
    <subcellularLocation>
        <location evidence="2">Membrane</location>
    </subcellularLocation>
    <subcellularLocation>
        <location evidence="11">Mitochondrion inner membrane</location>
        <topology evidence="11">Single-pass membrane protein</topology>
    </subcellularLocation>
</comment>
<keyword evidence="5" id="KW-0812">Transmembrane</keyword>
<evidence type="ECO:0000256" key="7">
    <source>
        <dbReference type="ARBA" id="ARBA00023128"/>
    </source>
</evidence>
<name>A0ABR0S628_9HYPO</name>
<evidence type="ECO:0000256" key="11">
    <source>
        <dbReference type="RuleBase" id="RU363010"/>
    </source>
</evidence>
<dbReference type="Pfam" id="PF17050">
    <property type="entry name" value="AIM5"/>
    <property type="match status" value="1"/>
</dbReference>
<gene>
    <name evidence="12" type="ORF">PT974_11259</name>
</gene>
<comment type="function">
    <text evidence="1 11">Component of the MICOS complex, a large protein complex of the mitochondrial inner membrane that plays crucial roles in the maintenance of crista junctions, inner membrane architecture, and formation of contact sites to the outer membrane.</text>
</comment>
<evidence type="ECO:0000256" key="5">
    <source>
        <dbReference type="ARBA" id="ARBA00022692"/>
    </source>
</evidence>
<evidence type="ECO:0000256" key="6">
    <source>
        <dbReference type="ARBA" id="ARBA00022989"/>
    </source>
</evidence>
<evidence type="ECO:0000256" key="3">
    <source>
        <dbReference type="ARBA" id="ARBA00009188"/>
    </source>
</evidence>
<sequence>MGFATGFTGGVTLTLSVAYLTILAHQRNREAQSQSIRAQAIAIRSLLDPLPRLALAQRDHSVEVAKDRWNAEVLNAVRWVQNTDWDEIREGMEQRIAYLWVQAFGEAAEGSEKIVKEAKPLVQRTKASAEQAGSQIASAARGAFSQAKEKAEQVELSAENAALDARLRSRKIIEEKSEQAQGVISSAIEKGRDQAKALVGKAKTAVGLAESQVEEMVGNKVETQNPVGKALEQRYGNNGKDTRTIQEVLKERYMPMDHRDNTQLRGL</sequence>
<accession>A0ABR0S628</accession>
<protein>
    <recommendedName>
        <fullName evidence="4 11">MICOS complex subunit MIC12</fullName>
    </recommendedName>
    <alternativeName>
        <fullName evidence="10 11">Altered inheritance of mitochondria protein 5, mitochondrial</fullName>
    </alternativeName>
    <alternativeName>
        <fullName evidence="9 11">Found in mitochondrial proteome protein 51</fullName>
    </alternativeName>
</protein>
<evidence type="ECO:0000256" key="8">
    <source>
        <dbReference type="ARBA" id="ARBA00023136"/>
    </source>
</evidence>
<evidence type="ECO:0000256" key="9">
    <source>
        <dbReference type="ARBA" id="ARBA00032159"/>
    </source>
</evidence>
<proteinExistence type="inferred from homology"/>
<keyword evidence="6" id="KW-1133">Transmembrane helix</keyword>
<keyword evidence="13" id="KW-1185">Reference proteome</keyword>
<evidence type="ECO:0000256" key="4">
    <source>
        <dbReference type="ARBA" id="ARBA00018170"/>
    </source>
</evidence>
<comment type="similarity">
    <text evidence="3 11">Belongs to the MICOS complex subunit Mic12 family.</text>
</comment>
<evidence type="ECO:0000256" key="1">
    <source>
        <dbReference type="ARBA" id="ARBA00002689"/>
    </source>
</evidence>
<keyword evidence="8" id="KW-0472">Membrane</keyword>
<evidence type="ECO:0000256" key="2">
    <source>
        <dbReference type="ARBA" id="ARBA00004370"/>
    </source>
</evidence>
<dbReference type="EMBL" id="JAVFKD010000016">
    <property type="protein sequence ID" value="KAK5987141.1"/>
    <property type="molecule type" value="Genomic_DNA"/>
</dbReference>
<dbReference type="Proteomes" id="UP001338125">
    <property type="component" value="Unassembled WGS sequence"/>
</dbReference>
<comment type="subunit">
    <text evidence="11">Component of the mitochondrial contact site and cristae organizing system (MICOS) complex.</text>
</comment>
<organism evidence="12 13">
    <name type="scientific">Cladobotryum mycophilum</name>
    <dbReference type="NCBI Taxonomy" id="491253"/>
    <lineage>
        <taxon>Eukaryota</taxon>
        <taxon>Fungi</taxon>
        <taxon>Dikarya</taxon>
        <taxon>Ascomycota</taxon>
        <taxon>Pezizomycotina</taxon>
        <taxon>Sordariomycetes</taxon>
        <taxon>Hypocreomycetidae</taxon>
        <taxon>Hypocreales</taxon>
        <taxon>Hypocreaceae</taxon>
        <taxon>Cladobotryum</taxon>
    </lineage>
</organism>
<comment type="caution">
    <text evidence="12">The sequence shown here is derived from an EMBL/GenBank/DDBJ whole genome shotgun (WGS) entry which is preliminary data.</text>
</comment>
<evidence type="ECO:0000313" key="13">
    <source>
        <dbReference type="Proteomes" id="UP001338125"/>
    </source>
</evidence>
<keyword evidence="7 11" id="KW-0496">Mitochondrion</keyword>